<sequence length="31" mass="3170">MVPVVPLLTDGSGSPLTGITWSATTCVHESL</sequence>
<dbReference type="Proteomes" id="UP000036513">
    <property type="component" value="Unassembled WGS sequence"/>
</dbReference>
<organism evidence="1 2">
    <name type="scientific">Mycolicibacterium chlorophenolicum</name>
    <dbReference type="NCBI Taxonomy" id="37916"/>
    <lineage>
        <taxon>Bacteria</taxon>
        <taxon>Bacillati</taxon>
        <taxon>Actinomycetota</taxon>
        <taxon>Actinomycetes</taxon>
        <taxon>Mycobacteriales</taxon>
        <taxon>Mycobacteriaceae</taxon>
        <taxon>Mycolicibacterium</taxon>
    </lineage>
</organism>
<dbReference type="PATRIC" id="fig|37916.4.peg.1572"/>
<dbReference type="EMBL" id="JYNL01000015">
    <property type="protein sequence ID" value="KMO80709.1"/>
    <property type="molecule type" value="Genomic_DNA"/>
</dbReference>
<keyword evidence="2" id="KW-1185">Reference proteome</keyword>
<reference evidence="1 2" key="1">
    <citation type="journal article" date="2015" name="Genome Biol. Evol.">
        <title>Characterization of Three Mycobacterium spp. with Potential Use in Bioremediation by Genome Sequencing and Comparative Genomics.</title>
        <authorList>
            <person name="Das S."/>
            <person name="Pettersson B.M."/>
            <person name="Behra P.R."/>
            <person name="Ramesh M."/>
            <person name="Dasgupta S."/>
            <person name="Bhattacharya A."/>
            <person name="Kirsebom L.A."/>
        </authorList>
    </citation>
    <scope>NUCLEOTIDE SEQUENCE [LARGE SCALE GENOMIC DNA]</scope>
    <source>
        <strain evidence="1 2">DSM 43826</strain>
    </source>
</reference>
<name>A0A0J6WDV9_9MYCO</name>
<gene>
    <name evidence="1" type="ORF">MCHLDSM_01673</name>
</gene>
<dbReference type="AlphaFoldDB" id="A0A0J6WDV9"/>
<accession>A0A0J6WDV9</accession>
<evidence type="ECO:0000313" key="2">
    <source>
        <dbReference type="Proteomes" id="UP000036513"/>
    </source>
</evidence>
<protein>
    <submittedName>
        <fullName evidence="1">Uncharacterized protein</fullName>
    </submittedName>
</protein>
<comment type="caution">
    <text evidence="1">The sequence shown here is derived from an EMBL/GenBank/DDBJ whole genome shotgun (WGS) entry which is preliminary data.</text>
</comment>
<evidence type="ECO:0000313" key="1">
    <source>
        <dbReference type="EMBL" id="KMO80709.1"/>
    </source>
</evidence>
<proteinExistence type="predicted"/>